<organism evidence="1 2">
    <name type="scientific">Ectopseudomonas toyotomiensis</name>
    <dbReference type="NCBI Taxonomy" id="554344"/>
    <lineage>
        <taxon>Bacteria</taxon>
        <taxon>Pseudomonadati</taxon>
        <taxon>Pseudomonadota</taxon>
        <taxon>Gammaproteobacteria</taxon>
        <taxon>Pseudomonadales</taxon>
        <taxon>Pseudomonadaceae</taxon>
        <taxon>Ectopseudomonas</taxon>
    </lineage>
</organism>
<keyword evidence="2" id="KW-1185">Reference proteome</keyword>
<sequence length="57" mass="6534">MKLERRLQSDLRESVDFLLSRNYCVAREGDQLILIRGHRRVLVADGRLAVIGRGGVR</sequence>
<dbReference type="Proteomes" id="UP000182025">
    <property type="component" value="Unassembled WGS sequence"/>
</dbReference>
<gene>
    <name evidence="1" type="ORF">SAMN05216177_103230</name>
</gene>
<protein>
    <submittedName>
        <fullName evidence="1">Uncharacterized protein</fullName>
    </submittedName>
</protein>
<evidence type="ECO:0000313" key="1">
    <source>
        <dbReference type="EMBL" id="SFP52081.1"/>
    </source>
</evidence>
<dbReference type="EMBL" id="FOXK01000003">
    <property type="protein sequence ID" value="SFP52081.1"/>
    <property type="molecule type" value="Genomic_DNA"/>
</dbReference>
<accession>A0A1I5R198</accession>
<name>A0A1I5R198_9GAMM</name>
<dbReference type="AlphaFoldDB" id="A0A1I5R198"/>
<reference evidence="2" key="1">
    <citation type="submission" date="2016-10" db="EMBL/GenBank/DDBJ databases">
        <authorList>
            <person name="Varghese N."/>
            <person name="Submissions S."/>
        </authorList>
    </citation>
    <scope>NUCLEOTIDE SEQUENCE [LARGE SCALE GENOMIC DNA]</scope>
    <source>
        <strain evidence="2">JCM 15604</strain>
    </source>
</reference>
<dbReference type="RefSeq" id="WP_158234270.1">
    <property type="nucleotide sequence ID" value="NZ_FOXK01000003.1"/>
</dbReference>
<evidence type="ECO:0000313" key="2">
    <source>
        <dbReference type="Proteomes" id="UP000182025"/>
    </source>
</evidence>
<proteinExistence type="predicted"/>